<dbReference type="InterPro" id="IPR010466">
    <property type="entry name" value="DUF1058"/>
</dbReference>
<dbReference type="Pfam" id="PF06347">
    <property type="entry name" value="SH3_4"/>
    <property type="match status" value="2"/>
</dbReference>
<dbReference type="EMBL" id="RJVP01000002">
    <property type="protein sequence ID" value="ROH87207.1"/>
    <property type="molecule type" value="Genomic_DNA"/>
</dbReference>
<keyword evidence="2" id="KW-1185">Reference proteome</keyword>
<name>A0A3N0V325_9PROT</name>
<protein>
    <recommendedName>
        <fullName evidence="3">SH3b domain-containing protein</fullName>
    </recommendedName>
</protein>
<evidence type="ECO:0008006" key="3">
    <source>
        <dbReference type="Google" id="ProtNLM"/>
    </source>
</evidence>
<dbReference type="Gene3D" id="2.30.30.40">
    <property type="entry name" value="SH3 Domains"/>
    <property type="match status" value="1"/>
</dbReference>
<organism evidence="1 2">
    <name type="scientific">Pseudomethylobacillus aquaticus</name>
    <dbReference type="NCBI Taxonomy" id="2676064"/>
    <lineage>
        <taxon>Bacteria</taxon>
        <taxon>Pseudomonadati</taxon>
        <taxon>Pseudomonadota</taxon>
        <taxon>Betaproteobacteria</taxon>
        <taxon>Nitrosomonadales</taxon>
        <taxon>Methylophilaceae</taxon>
        <taxon>Pseudomethylobacillus</taxon>
    </lineage>
</organism>
<comment type="caution">
    <text evidence="1">The sequence shown here is derived from an EMBL/GenBank/DDBJ whole genome shotgun (WGS) entry which is preliminary data.</text>
</comment>
<dbReference type="SUPFAM" id="SSF50044">
    <property type="entry name" value="SH3-domain"/>
    <property type="match status" value="1"/>
</dbReference>
<gene>
    <name evidence="1" type="ORF">ED236_05930</name>
</gene>
<proteinExistence type="predicted"/>
<dbReference type="Proteomes" id="UP000275137">
    <property type="component" value="Unassembled WGS sequence"/>
</dbReference>
<dbReference type="AlphaFoldDB" id="A0A3N0V325"/>
<sequence>MAVRLPPTKLSSVLLASALLVASPWVAALEFRSVSVPKAVLYDAPSAQAHKLYVVGQGYPLEVLVNLGDWIKVRDQQGSLNWVEARQLSEKRTVVIKVDEVELRQAADNQSPVQARLTRHLVLEVLEPNNSGWVKVRHRDGVTGFVPATAVWGI</sequence>
<accession>A0A3N0V325</accession>
<reference evidence="1 2" key="1">
    <citation type="submission" date="2018-10" db="EMBL/GenBank/DDBJ databases">
        <authorList>
            <person name="Chen W.-M."/>
        </authorList>
    </citation>
    <scope>NUCLEOTIDE SEQUENCE [LARGE SCALE GENOMIC DNA]</scope>
    <source>
        <strain evidence="1 2">H-5</strain>
    </source>
</reference>
<evidence type="ECO:0000313" key="1">
    <source>
        <dbReference type="EMBL" id="ROH87207.1"/>
    </source>
</evidence>
<dbReference type="InterPro" id="IPR036028">
    <property type="entry name" value="SH3-like_dom_sf"/>
</dbReference>
<dbReference type="RefSeq" id="WP_123237008.1">
    <property type="nucleotide sequence ID" value="NZ_RJVP01000002.1"/>
</dbReference>
<evidence type="ECO:0000313" key="2">
    <source>
        <dbReference type="Proteomes" id="UP000275137"/>
    </source>
</evidence>